<dbReference type="PANTHER" id="PTHR35340:SF5">
    <property type="entry name" value="ASST-DOMAIN-CONTAINING PROTEIN"/>
    <property type="match status" value="1"/>
</dbReference>
<dbReference type="OrthoDB" id="264813at2"/>
<reference evidence="3" key="1">
    <citation type="submission" date="2016-10" db="EMBL/GenBank/DDBJ databases">
        <authorList>
            <person name="Varghese N."/>
            <person name="Submissions S."/>
        </authorList>
    </citation>
    <scope>NUCLEOTIDE SEQUENCE [LARGE SCALE GENOMIC DNA]</scope>
    <source>
        <strain evidence="3">DSM 26348</strain>
    </source>
</reference>
<dbReference type="PANTHER" id="PTHR35340">
    <property type="entry name" value="PQQ ENZYME REPEAT PROTEIN-RELATED"/>
    <property type="match status" value="1"/>
</dbReference>
<dbReference type="Pfam" id="PF05935">
    <property type="entry name" value="Arylsulfotrans"/>
    <property type="match status" value="1"/>
</dbReference>
<evidence type="ECO:0000313" key="2">
    <source>
        <dbReference type="EMBL" id="SFH57411.1"/>
    </source>
</evidence>
<dbReference type="Proteomes" id="UP000199518">
    <property type="component" value="Unassembled WGS sequence"/>
</dbReference>
<accession>A0A1I3B6T3</accession>
<dbReference type="GO" id="GO:0004062">
    <property type="term" value="F:aryl sulfotransferase activity"/>
    <property type="evidence" value="ECO:0007669"/>
    <property type="project" value="InterPro"/>
</dbReference>
<feature type="compositionally biased region" description="Pro residues" evidence="1">
    <location>
        <begin position="468"/>
        <end position="478"/>
    </location>
</feature>
<protein>
    <submittedName>
        <fullName evidence="2">Arylsulfotransferase (ASST)</fullName>
    </submittedName>
</protein>
<sequence length="536" mass="59049">MKKRYLFPAVIGVLALSAGLFAWWWNHNPHKIPDGLSISKPQAFAGYSLLAPMSLNTTWLVDMEGRIVNEWKSDYPPALSVYLLENGHLLRPCNDSKERSSHDVPGTGGRIQEFDWNGELVWDFHLESERYRPHHDICRLPNGNILMIATDKKTDHEAVAAGRHPITVTVELKPDAIIEVKPTGKTTGEIVWAWHAFDHLVQEYDNTKPNYGDIAAHPELIDVNFSANRMDSMMLDPRQLSQLQSLGYVGASKKPAPKRLMDGKGFTNGDWMHTNSVTYNADLDQIMISLFEFSEVWVIDHSTTTVEAAGHTGGRYGKGGDLLYRWGNPKTYHAGDVTHQRLFSQHSAHWIPAGLPGAGHMLVFNNGLGRPGIPYSTVDEIELPVQADGSYALEPGEAFGPDAACWSYAAAEPFSFYSMLVSGAQRLPNGNTFICSGKDGVVFEATPENEVVWRYKLPGMIDPEKLPKGPPPPPPPGTKPGQRPVPIGPGGLFRCNKYAPDYAAFTDKDLKPREPLGTAVAREVAALKGAASKPDP</sequence>
<evidence type="ECO:0000313" key="3">
    <source>
        <dbReference type="Proteomes" id="UP000199518"/>
    </source>
</evidence>
<organism evidence="2 3">
    <name type="scientific">Planctomicrobium piriforme</name>
    <dbReference type="NCBI Taxonomy" id="1576369"/>
    <lineage>
        <taxon>Bacteria</taxon>
        <taxon>Pseudomonadati</taxon>
        <taxon>Planctomycetota</taxon>
        <taxon>Planctomycetia</taxon>
        <taxon>Planctomycetales</taxon>
        <taxon>Planctomycetaceae</taxon>
        <taxon>Planctomicrobium</taxon>
    </lineage>
</organism>
<dbReference type="InterPro" id="IPR010262">
    <property type="entry name" value="Arylsulfotransferase_bact"/>
</dbReference>
<dbReference type="InterPro" id="IPR053143">
    <property type="entry name" value="Arylsulfate_ST"/>
</dbReference>
<dbReference type="SUPFAM" id="SSF50969">
    <property type="entry name" value="YVTN repeat-like/Quinoprotein amine dehydrogenase"/>
    <property type="match status" value="1"/>
</dbReference>
<gene>
    <name evidence="2" type="ORF">SAMN05421753_101243</name>
</gene>
<proteinExistence type="predicted"/>
<dbReference type="RefSeq" id="WP_092047185.1">
    <property type="nucleotide sequence ID" value="NZ_FOQD01000001.1"/>
</dbReference>
<keyword evidence="2" id="KW-0808">Transferase</keyword>
<dbReference type="STRING" id="1576369.SAMN05421753_101243"/>
<dbReference type="InterPro" id="IPR011044">
    <property type="entry name" value="Quino_amine_DH_bsu"/>
</dbReference>
<dbReference type="EMBL" id="FOQD01000001">
    <property type="protein sequence ID" value="SFH57411.1"/>
    <property type="molecule type" value="Genomic_DNA"/>
</dbReference>
<evidence type="ECO:0000256" key="1">
    <source>
        <dbReference type="SAM" id="MobiDB-lite"/>
    </source>
</evidence>
<feature type="region of interest" description="Disordered" evidence="1">
    <location>
        <begin position="462"/>
        <end position="491"/>
    </location>
</feature>
<dbReference type="AlphaFoldDB" id="A0A1I3B6T3"/>
<name>A0A1I3B6T3_9PLAN</name>
<keyword evidence="3" id="KW-1185">Reference proteome</keyword>